<evidence type="ECO:0000256" key="1">
    <source>
        <dbReference type="ARBA" id="ARBA00023015"/>
    </source>
</evidence>
<dbReference type="PANTHER" id="PTHR30146">
    <property type="entry name" value="LACI-RELATED TRANSCRIPTIONAL REPRESSOR"/>
    <property type="match status" value="1"/>
</dbReference>
<gene>
    <name evidence="5" type="ORF">GCM10009851_31050</name>
</gene>
<evidence type="ECO:0000259" key="4">
    <source>
        <dbReference type="PROSITE" id="PS50932"/>
    </source>
</evidence>
<dbReference type="Gene3D" id="3.40.50.2300">
    <property type="match status" value="2"/>
</dbReference>
<dbReference type="Gene3D" id="1.10.260.40">
    <property type="entry name" value="lambda repressor-like DNA-binding domains"/>
    <property type="match status" value="1"/>
</dbReference>
<keyword evidence="1" id="KW-0805">Transcription regulation</keyword>
<dbReference type="EMBL" id="BAAAQY010000010">
    <property type="protein sequence ID" value="GAA2243605.1"/>
    <property type="molecule type" value="Genomic_DNA"/>
</dbReference>
<comment type="caution">
    <text evidence="5">The sequence shown here is derived from an EMBL/GenBank/DDBJ whole genome shotgun (WGS) entry which is preliminary data.</text>
</comment>
<evidence type="ECO:0000313" key="6">
    <source>
        <dbReference type="Proteomes" id="UP001500929"/>
    </source>
</evidence>
<reference evidence="5 6" key="1">
    <citation type="journal article" date="2019" name="Int. J. Syst. Evol. Microbiol.">
        <title>The Global Catalogue of Microorganisms (GCM) 10K type strain sequencing project: providing services to taxonomists for standard genome sequencing and annotation.</title>
        <authorList>
            <consortium name="The Broad Institute Genomics Platform"/>
            <consortium name="The Broad Institute Genome Sequencing Center for Infectious Disease"/>
            <person name="Wu L."/>
            <person name="Ma J."/>
        </authorList>
    </citation>
    <scope>NUCLEOTIDE SEQUENCE [LARGE SCALE GENOMIC DNA]</scope>
    <source>
        <strain evidence="5 6">JCM 16117</strain>
    </source>
</reference>
<dbReference type="InterPro" id="IPR046335">
    <property type="entry name" value="LacI/GalR-like_sensor"/>
</dbReference>
<dbReference type="Pfam" id="PF00356">
    <property type="entry name" value="LacI"/>
    <property type="match status" value="1"/>
</dbReference>
<keyword evidence="6" id="KW-1185">Reference proteome</keyword>
<dbReference type="Proteomes" id="UP001500929">
    <property type="component" value="Unassembled WGS sequence"/>
</dbReference>
<evidence type="ECO:0000256" key="3">
    <source>
        <dbReference type="ARBA" id="ARBA00023163"/>
    </source>
</evidence>
<organism evidence="5 6">
    <name type="scientific">Herbiconiux moechotypicola</name>
    <dbReference type="NCBI Taxonomy" id="637393"/>
    <lineage>
        <taxon>Bacteria</taxon>
        <taxon>Bacillati</taxon>
        <taxon>Actinomycetota</taxon>
        <taxon>Actinomycetes</taxon>
        <taxon>Micrococcales</taxon>
        <taxon>Microbacteriaceae</taxon>
        <taxon>Herbiconiux</taxon>
    </lineage>
</organism>
<name>A0ABN3DX83_9MICO</name>
<dbReference type="CDD" id="cd01392">
    <property type="entry name" value="HTH_LacI"/>
    <property type="match status" value="1"/>
</dbReference>
<proteinExistence type="predicted"/>
<dbReference type="SMART" id="SM00354">
    <property type="entry name" value="HTH_LACI"/>
    <property type="match status" value="1"/>
</dbReference>
<dbReference type="RefSeq" id="WP_259480225.1">
    <property type="nucleotide sequence ID" value="NZ_BAAAQY010000010.1"/>
</dbReference>
<dbReference type="InterPro" id="IPR028082">
    <property type="entry name" value="Peripla_BP_I"/>
</dbReference>
<keyword evidence="3" id="KW-0804">Transcription</keyword>
<dbReference type="InterPro" id="IPR000843">
    <property type="entry name" value="HTH_LacI"/>
</dbReference>
<dbReference type="InterPro" id="IPR010982">
    <property type="entry name" value="Lambda_DNA-bd_dom_sf"/>
</dbReference>
<keyword evidence="2 5" id="KW-0238">DNA-binding</keyword>
<sequence length="337" mass="34672">MVAKPSTLGDVARLAQVSIGTASKALNGRGSMRPATRQRVQEAAAALRFSVAGPVLQAALRPRSGTVGLLTDDPGGRFALPILTGVEDALGPDHLSVLLCDTRGDLAREQHHLRALLARGVDGLIVVGHRGDPRPPLATPPPVPVVYALSPSRDPRDVSVAGDDHAAGALAARHVLALGRRRVVIVGGDPRYAAALRRADGAVAALASAGLEAAAPPVFGAWSEEWGRAAVHRLLDRGTGLDAVLCGSDQIARGAVDALLARGRRIPLDVAVVGHDNWEELAAHASPAVTSVDLNLAGIGERAAELLTEAWAGAGQRAGTELVPARLVVRATTVTGS</sequence>
<evidence type="ECO:0000313" key="5">
    <source>
        <dbReference type="EMBL" id="GAA2243605.1"/>
    </source>
</evidence>
<protein>
    <submittedName>
        <fullName evidence="5">LacI family DNA-binding transcriptional regulator</fullName>
    </submittedName>
</protein>
<dbReference type="SUPFAM" id="SSF53822">
    <property type="entry name" value="Periplasmic binding protein-like I"/>
    <property type="match status" value="1"/>
</dbReference>
<dbReference type="Pfam" id="PF13377">
    <property type="entry name" value="Peripla_BP_3"/>
    <property type="match status" value="1"/>
</dbReference>
<dbReference type="PROSITE" id="PS00356">
    <property type="entry name" value="HTH_LACI_1"/>
    <property type="match status" value="1"/>
</dbReference>
<dbReference type="SUPFAM" id="SSF47413">
    <property type="entry name" value="lambda repressor-like DNA-binding domains"/>
    <property type="match status" value="1"/>
</dbReference>
<dbReference type="PANTHER" id="PTHR30146:SF109">
    <property type="entry name" value="HTH-TYPE TRANSCRIPTIONAL REGULATOR GALS"/>
    <property type="match status" value="1"/>
</dbReference>
<dbReference type="GO" id="GO:0003677">
    <property type="term" value="F:DNA binding"/>
    <property type="evidence" value="ECO:0007669"/>
    <property type="project" value="UniProtKB-KW"/>
</dbReference>
<feature type="domain" description="HTH lacI-type" evidence="4">
    <location>
        <begin position="6"/>
        <end position="62"/>
    </location>
</feature>
<accession>A0ABN3DX83</accession>
<dbReference type="PROSITE" id="PS50932">
    <property type="entry name" value="HTH_LACI_2"/>
    <property type="match status" value="1"/>
</dbReference>
<evidence type="ECO:0000256" key="2">
    <source>
        <dbReference type="ARBA" id="ARBA00023125"/>
    </source>
</evidence>